<proteinExistence type="predicted"/>
<feature type="region of interest" description="Disordered" evidence="1">
    <location>
        <begin position="1"/>
        <end position="102"/>
    </location>
</feature>
<accession>A0A835QPW3</accession>
<comment type="caution">
    <text evidence="2">The sequence shown here is derived from an EMBL/GenBank/DDBJ whole genome shotgun (WGS) entry which is preliminary data.</text>
</comment>
<name>A0A835QPW3_VANPL</name>
<keyword evidence="3" id="KW-1185">Reference proteome</keyword>
<sequence length="102" mass="11142">MATEILHPCDILRPPRYPPRRSPQRKKPPRSRKPRSPPPLYSPISELYAGPGFSVPAPAPSTLPLPSFSPRRPQVERRASSPGDAGGDDSATRGLLRLLGLE</sequence>
<evidence type="ECO:0000313" key="3">
    <source>
        <dbReference type="Proteomes" id="UP000636800"/>
    </source>
</evidence>
<evidence type="ECO:0000256" key="1">
    <source>
        <dbReference type="SAM" id="MobiDB-lite"/>
    </source>
</evidence>
<dbReference type="OrthoDB" id="2187at2759"/>
<dbReference type="AlphaFoldDB" id="A0A835QPW3"/>
<organism evidence="2 3">
    <name type="scientific">Vanilla planifolia</name>
    <name type="common">Vanilla</name>
    <dbReference type="NCBI Taxonomy" id="51239"/>
    <lineage>
        <taxon>Eukaryota</taxon>
        <taxon>Viridiplantae</taxon>
        <taxon>Streptophyta</taxon>
        <taxon>Embryophyta</taxon>
        <taxon>Tracheophyta</taxon>
        <taxon>Spermatophyta</taxon>
        <taxon>Magnoliopsida</taxon>
        <taxon>Liliopsida</taxon>
        <taxon>Asparagales</taxon>
        <taxon>Orchidaceae</taxon>
        <taxon>Vanilloideae</taxon>
        <taxon>Vanilleae</taxon>
        <taxon>Vanilla</taxon>
    </lineage>
</organism>
<gene>
    <name evidence="2" type="ORF">HPP92_016067</name>
</gene>
<evidence type="ECO:0000313" key="2">
    <source>
        <dbReference type="EMBL" id="KAG0474210.1"/>
    </source>
</evidence>
<dbReference type="EMBL" id="JADCNL010000007">
    <property type="protein sequence ID" value="KAG0474210.1"/>
    <property type="molecule type" value="Genomic_DNA"/>
</dbReference>
<feature type="compositionally biased region" description="Basic residues" evidence="1">
    <location>
        <begin position="18"/>
        <end position="35"/>
    </location>
</feature>
<reference evidence="2 3" key="1">
    <citation type="journal article" date="2020" name="Nat. Food">
        <title>A phased Vanilla planifolia genome enables genetic improvement of flavour and production.</title>
        <authorList>
            <person name="Hasing T."/>
            <person name="Tang H."/>
            <person name="Brym M."/>
            <person name="Khazi F."/>
            <person name="Huang T."/>
            <person name="Chambers A.H."/>
        </authorList>
    </citation>
    <scope>NUCLEOTIDE SEQUENCE [LARGE SCALE GENOMIC DNA]</scope>
    <source>
        <tissue evidence="2">Leaf</tissue>
    </source>
</reference>
<dbReference type="Proteomes" id="UP000636800">
    <property type="component" value="Chromosome 7"/>
</dbReference>
<protein>
    <submittedName>
        <fullName evidence="2">Uncharacterized protein</fullName>
    </submittedName>
</protein>